<comment type="caution">
    <text evidence="1">The sequence shown here is derived from an EMBL/GenBank/DDBJ whole genome shotgun (WGS) entry which is preliminary data.</text>
</comment>
<organism evidence="1 2">
    <name type="scientific">Candidatus Mucispirillum faecigallinarum</name>
    <dbReference type="NCBI Taxonomy" id="2838699"/>
    <lineage>
        <taxon>Bacteria</taxon>
        <taxon>Pseudomonadati</taxon>
        <taxon>Deferribacterota</taxon>
        <taxon>Deferribacteres</taxon>
        <taxon>Deferribacterales</taxon>
        <taxon>Mucispirillaceae</taxon>
        <taxon>Mucispirillum</taxon>
    </lineage>
</organism>
<proteinExistence type="predicted"/>
<dbReference type="Proteomes" id="UP000824176">
    <property type="component" value="Unassembled WGS sequence"/>
</dbReference>
<sequence>MNKKIAAIIILLTVISITSAIVFSPKEDIFIQKQDKTAQQEEPVMSEDAYEVFKKYIVSTPELKNDTEYYIKSVRQDLRNTFDILNNETDTLLNAIFTDQKINLDDKIKIIKKEDKNINNKIDEAVKNFKTQEYISAFTTLKKYIGLQNNLIYKIVEIYKKEKSFSYDRYTGMLHATHGDMTSEEENDINFITSVDMYADREY</sequence>
<evidence type="ECO:0000313" key="1">
    <source>
        <dbReference type="EMBL" id="HIZ90053.1"/>
    </source>
</evidence>
<evidence type="ECO:0000313" key="2">
    <source>
        <dbReference type="Proteomes" id="UP000824176"/>
    </source>
</evidence>
<dbReference type="AlphaFoldDB" id="A0A9D2KDH8"/>
<name>A0A9D2KDH8_9BACT</name>
<accession>A0A9D2KDH8</accession>
<gene>
    <name evidence="1" type="ORF">H9804_08900</name>
</gene>
<reference evidence="1" key="2">
    <citation type="submission" date="2021-04" db="EMBL/GenBank/DDBJ databases">
        <authorList>
            <person name="Gilroy R."/>
        </authorList>
    </citation>
    <scope>NUCLEOTIDE SEQUENCE</scope>
    <source>
        <strain evidence="1">ChiW4-1371</strain>
    </source>
</reference>
<reference evidence="1" key="1">
    <citation type="journal article" date="2021" name="PeerJ">
        <title>Extensive microbial diversity within the chicken gut microbiome revealed by metagenomics and culture.</title>
        <authorList>
            <person name="Gilroy R."/>
            <person name="Ravi A."/>
            <person name="Getino M."/>
            <person name="Pursley I."/>
            <person name="Horton D.L."/>
            <person name="Alikhan N.F."/>
            <person name="Baker D."/>
            <person name="Gharbi K."/>
            <person name="Hall N."/>
            <person name="Watson M."/>
            <person name="Adriaenssens E.M."/>
            <person name="Foster-Nyarko E."/>
            <person name="Jarju S."/>
            <person name="Secka A."/>
            <person name="Antonio M."/>
            <person name="Oren A."/>
            <person name="Chaudhuri R.R."/>
            <person name="La Ragione R."/>
            <person name="Hildebrand F."/>
            <person name="Pallen M.J."/>
        </authorList>
    </citation>
    <scope>NUCLEOTIDE SEQUENCE</scope>
    <source>
        <strain evidence="1">ChiW4-1371</strain>
    </source>
</reference>
<protein>
    <submittedName>
        <fullName evidence="1">Uncharacterized protein</fullName>
    </submittedName>
</protein>
<dbReference type="EMBL" id="DXAQ01000132">
    <property type="protein sequence ID" value="HIZ90053.1"/>
    <property type="molecule type" value="Genomic_DNA"/>
</dbReference>